<accession>A0A1H8K8M6</accession>
<dbReference type="OrthoDB" id="3543678at2"/>
<dbReference type="STRING" id="46177.SAMN05660976_08551"/>
<evidence type="ECO:0000313" key="2">
    <source>
        <dbReference type="Proteomes" id="UP000198953"/>
    </source>
</evidence>
<name>A0A1H8K8M6_9ACTN</name>
<sequence length="90" mass="10226">MPECTSRGADMPVTDAPLLQHYRTWLDQDGYHARLRHLLPQAAIDYGCRQEVHATDRWDLIQSAIHNQVLHWCWQGSTQSYGIAPADGLA</sequence>
<proteinExistence type="predicted"/>
<dbReference type="EMBL" id="FOBF01000054">
    <property type="protein sequence ID" value="SEN89362.1"/>
    <property type="molecule type" value="Genomic_DNA"/>
</dbReference>
<gene>
    <name evidence="1" type="ORF">SAMN05660976_08551</name>
</gene>
<evidence type="ECO:0000313" key="1">
    <source>
        <dbReference type="EMBL" id="SEN89362.1"/>
    </source>
</evidence>
<organism evidence="1 2">
    <name type="scientific">Nonomuraea pusilla</name>
    <dbReference type="NCBI Taxonomy" id="46177"/>
    <lineage>
        <taxon>Bacteria</taxon>
        <taxon>Bacillati</taxon>
        <taxon>Actinomycetota</taxon>
        <taxon>Actinomycetes</taxon>
        <taxon>Streptosporangiales</taxon>
        <taxon>Streptosporangiaceae</taxon>
        <taxon>Nonomuraea</taxon>
    </lineage>
</organism>
<keyword evidence="2" id="KW-1185">Reference proteome</keyword>
<reference evidence="1 2" key="1">
    <citation type="submission" date="2016-10" db="EMBL/GenBank/DDBJ databases">
        <authorList>
            <person name="de Groot N.N."/>
        </authorList>
    </citation>
    <scope>NUCLEOTIDE SEQUENCE [LARGE SCALE GENOMIC DNA]</scope>
    <source>
        <strain evidence="1 2">DSM 43357</strain>
    </source>
</reference>
<dbReference type="AlphaFoldDB" id="A0A1H8K8M6"/>
<dbReference type="Proteomes" id="UP000198953">
    <property type="component" value="Unassembled WGS sequence"/>
</dbReference>
<protein>
    <submittedName>
        <fullName evidence="1">Uncharacterized protein</fullName>
    </submittedName>
</protein>